<sequence>MKLWLFDRWFYDSATWKRNRREIGCRKNGKNKLGNKTREKKAIYGAADKAKVWLEVISLFGTKGNKYYLI</sequence>
<protein>
    <recommendedName>
        <fullName evidence="3">Transposase</fullName>
    </recommendedName>
</protein>
<reference evidence="1" key="2">
    <citation type="submission" date="2021-05" db="EMBL/GenBank/DDBJ databases">
        <title>Protein family content uncovers lineage relationships and bacterial pathway maintenance mechanisms in DPANN archaea.</title>
        <authorList>
            <person name="Castelle C.J."/>
            <person name="Meheust R."/>
            <person name="Jaffe A.L."/>
            <person name="Seitz K."/>
            <person name="Gong X."/>
            <person name="Baker B.J."/>
            <person name="Banfield J.F."/>
        </authorList>
    </citation>
    <scope>NUCLEOTIDE SEQUENCE</scope>
    <source>
        <strain evidence="1">RIFCSPHIGHO2_01_FULL_AR10_44_11</strain>
    </source>
</reference>
<evidence type="ECO:0000313" key="1">
    <source>
        <dbReference type="EMBL" id="MBS3057114.1"/>
    </source>
</evidence>
<dbReference type="Proteomes" id="UP000677687">
    <property type="component" value="Unassembled WGS sequence"/>
</dbReference>
<proteinExistence type="predicted"/>
<accession>A0A8T4KT35</accession>
<evidence type="ECO:0008006" key="3">
    <source>
        <dbReference type="Google" id="ProtNLM"/>
    </source>
</evidence>
<evidence type="ECO:0000313" key="2">
    <source>
        <dbReference type="Proteomes" id="UP000677687"/>
    </source>
</evidence>
<reference evidence="1" key="1">
    <citation type="submission" date="2021-03" db="EMBL/GenBank/DDBJ databases">
        <authorList>
            <person name="Jaffe A."/>
        </authorList>
    </citation>
    <scope>NUCLEOTIDE SEQUENCE</scope>
    <source>
        <strain evidence="1">RIFCSPHIGHO2_01_FULL_AR10_44_11</strain>
    </source>
</reference>
<name>A0A8T4KT35_9ARCH</name>
<dbReference type="AlphaFoldDB" id="A0A8T4KT35"/>
<comment type="caution">
    <text evidence="1">The sequence shown here is derived from an EMBL/GenBank/DDBJ whole genome shotgun (WGS) entry which is preliminary data.</text>
</comment>
<gene>
    <name evidence="1" type="ORF">J4415_00630</name>
</gene>
<dbReference type="EMBL" id="JAGVWD010000008">
    <property type="protein sequence ID" value="MBS3057114.1"/>
    <property type="molecule type" value="Genomic_DNA"/>
</dbReference>
<organism evidence="1 2">
    <name type="scientific">Candidatus Iainarchaeum sp</name>
    <dbReference type="NCBI Taxonomy" id="3101447"/>
    <lineage>
        <taxon>Archaea</taxon>
        <taxon>Candidatus Iainarchaeota</taxon>
        <taxon>Candidatus Iainarchaeia</taxon>
        <taxon>Candidatus Iainarchaeales</taxon>
        <taxon>Candidatus Iainarchaeaceae</taxon>
        <taxon>Candidatus Iainarchaeum</taxon>
    </lineage>
</organism>